<keyword evidence="1" id="KW-0732">Signal</keyword>
<dbReference type="Proteomes" id="UP000198569">
    <property type="component" value="Unassembled WGS sequence"/>
</dbReference>
<dbReference type="InterPro" id="IPR008969">
    <property type="entry name" value="CarboxyPept-like_regulatory"/>
</dbReference>
<feature type="chain" id="PRO_5011661815" evidence="1">
    <location>
        <begin position="21"/>
        <end position="508"/>
    </location>
</feature>
<dbReference type="AlphaFoldDB" id="A0A1H2SUX0"/>
<dbReference type="STRING" id="229203.SAMN05444338_102183"/>
<dbReference type="SUPFAM" id="SSF49464">
    <property type="entry name" value="Carboxypeptidase regulatory domain-like"/>
    <property type="match status" value="1"/>
</dbReference>
<evidence type="ECO:0000313" key="3">
    <source>
        <dbReference type="Proteomes" id="UP000198569"/>
    </source>
</evidence>
<accession>A0A1H2SUX0</accession>
<dbReference type="Pfam" id="PF13715">
    <property type="entry name" value="CarbopepD_reg_2"/>
    <property type="match status" value="1"/>
</dbReference>
<gene>
    <name evidence="2" type="ORF">SAMN05444338_102183</name>
</gene>
<proteinExistence type="predicted"/>
<dbReference type="OrthoDB" id="1433475at2"/>
<dbReference type="RefSeq" id="WP_091429511.1">
    <property type="nucleotide sequence ID" value="NZ_FNMV01000002.1"/>
</dbReference>
<dbReference type="EMBL" id="FNMV01000002">
    <property type="protein sequence ID" value="SDW35463.1"/>
    <property type="molecule type" value="Genomic_DNA"/>
</dbReference>
<reference evidence="3" key="1">
    <citation type="submission" date="2016-10" db="EMBL/GenBank/DDBJ databases">
        <authorList>
            <person name="Varghese N."/>
            <person name="Submissions S."/>
        </authorList>
    </citation>
    <scope>NUCLEOTIDE SEQUENCE [LARGE SCALE GENOMIC DNA]</scope>
    <source>
        <strain evidence="3">DSM 15718</strain>
    </source>
</reference>
<keyword evidence="3" id="KW-1185">Reference proteome</keyword>
<name>A0A1H2SUX0_9FLAO</name>
<feature type="signal peptide" evidence="1">
    <location>
        <begin position="1"/>
        <end position="20"/>
    </location>
</feature>
<organism evidence="2 3">
    <name type="scientific">Flavobacterium degerlachei</name>
    <dbReference type="NCBI Taxonomy" id="229203"/>
    <lineage>
        <taxon>Bacteria</taxon>
        <taxon>Pseudomonadati</taxon>
        <taxon>Bacteroidota</taxon>
        <taxon>Flavobacteriia</taxon>
        <taxon>Flavobacteriales</taxon>
        <taxon>Flavobacteriaceae</taxon>
        <taxon>Flavobacterium</taxon>
    </lineage>
</organism>
<evidence type="ECO:0000313" key="2">
    <source>
        <dbReference type="EMBL" id="SDW35463.1"/>
    </source>
</evidence>
<sequence length="508" mass="58531">MKPSLLYTFFILFLIQTAFAQNIRGKIIDSNTGESIPYANIRVNESENLVSNGEGYFTLSENNSRDETVLTVSYLGFVNQQLSVAQLKKLDFTIKLLAGIYELSDVAVSNIKPNPYEIMANVKANLSQNYTTGEKGSKEMFFFRKSNYFNPSIIDIEINKSTGFSKQALSKVNNDLQSFSTKLISRPPVSFTDVLCNYYSVKTKKADKFVFRSKLDVLKATILKNAGESISIDDLEKTAEKLMLQHLDTTKYYRIKSGLIGSRDTISLRKDFNNKKTSKDKEEKNQLTAAKINLNSFMNENNFLKNKRFDFIQNPKLYDYAYEGTTYTNQNEFAYVLSFKPRKSKAMYVGKLYISETDYAVLRADYVLDEGEKVSNFNMKFLLGIKVSENVSKGTIIYKKRAEDDNYYMQYAATESGNYFYLNRPLKLIELAKGEKDVLALDFKMEANMRNKTEFLNMSRTEISQSAIEKIKEEDFKYINIKSYDPKIWKDYNAIEPLQEMKQFKAVN</sequence>
<evidence type="ECO:0000256" key="1">
    <source>
        <dbReference type="SAM" id="SignalP"/>
    </source>
</evidence>
<protein>
    <submittedName>
        <fullName evidence="2">CarboxypepD_reg-like domain-containing protein</fullName>
    </submittedName>
</protein>